<keyword evidence="1" id="KW-0812">Transmembrane</keyword>
<feature type="transmembrane region" description="Helical" evidence="1">
    <location>
        <begin position="35"/>
        <end position="59"/>
    </location>
</feature>
<dbReference type="RefSeq" id="WP_138948915.1">
    <property type="nucleotide sequence ID" value="NZ_CP040749.1"/>
</dbReference>
<dbReference type="EMBL" id="CP040749">
    <property type="protein sequence ID" value="QCX38002.1"/>
    <property type="molecule type" value="Genomic_DNA"/>
</dbReference>
<evidence type="ECO:0000313" key="4">
    <source>
        <dbReference type="Proteomes" id="UP000306229"/>
    </source>
</evidence>
<evidence type="ECO:0000313" key="3">
    <source>
        <dbReference type="EMBL" id="QCX38002.1"/>
    </source>
</evidence>
<feature type="transmembrane region" description="Helical" evidence="1">
    <location>
        <begin position="12"/>
        <end position="29"/>
    </location>
</feature>
<dbReference type="Pfam" id="PF11127">
    <property type="entry name" value="YgaP-like_TM"/>
    <property type="match status" value="1"/>
</dbReference>
<protein>
    <submittedName>
        <fullName evidence="3">DUF2892 domain-containing protein</fullName>
    </submittedName>
</protein>
<keyword evidence="4" id="KW-1185">Reference proteome</keyword>
<accession>A0A5B7TTL5</accession>
<dbReference type="AlphaFoldDB" id="A0A5B7TTL5"/>
<gene>
    <name evidence="3" type="ORF">FF125_05965</name>
</gene>
<sequence>MTKNLGNIDRIIRIIIFIVMTTLHFSKTVTGTIGLILLLLGGIALLSSLVSFSPVYEIFGISTYKEKDLK</sequence>
<feature type="domain" description="Inner membrane protein YgaP-like transmembrane" evidence="2">
    <location>
        <begin position="1"/>
        <end position="67"/>
    </location>
</feature>
<keyword evidence="1" id="KW-1133">Transmembrane helix</keyword>
<dbReference type="InterPro" id="IPR021309">
    <property type="entry name" value="YgaP-like_TM"/>
</dbReference>
<reference evidence="3 4" key="1">
    <citation type="submission" date="2019-05" db="EMBL/GenBank/DDBJ databases">
        <title>Algicella ahnfeltiae gen. nov., sp. nov., a novel marine bacterium of the family Flavobacteriaceae isolated from a red alga.</title>
        <authorList>
            <person name="Nedashkovskaya O.I."/>
            <person name="Kukhlevskiy A.D."/>
            <person name="Kim S.-G."/>
            <person name="Zhukova N.V."/>
            <person name="Mikhailov V.V."/>
        </authorList>
    </citation>
    <scope>NUCLEOTIDE SEQUENCE [LARGE SCALE GENOMIC DNA]</scope>
    <source>
        <strain evidence="3 4">10Alg115</strain>
    </source>
</reference>
<evidence type="ECO:0000256" key="1">
    <source>
        <dbReference type="SAM" id="Phobius"/>
    </source>
</evidence>
<evidence type="ECO:0000259" key="2">
    <source>
        <dbReference type="Pfam" id="PF11127"/>
    </source>
</evidence>
<dbReference type="KEGG" id="fbe:FF125_05965"/>
<organism evidence="3 4">
    <name type="scientific">Aureibaculum algae</name>
    <dbReference type="NCBI Taxonomy" id="2584122"/>
    <lineage>
        <taxon>Bacteria</taxon>
        <taxon>Pseudomonadati</taxon>
        <taxon>Bacteroidota</taxon>
        <taxon>Flavobacteriia</taxon>
        <taxon>Flavobacteriales</taxon>
        <taxon>Flavobacteriaceae</taxon>
        <taxon>Aureibaculum</taxon>
    </lineage>
</organism>
<keyword evidence="1" id="KW-0472">Membrane</keyword>
<dbReference type="Proteomes" id="UP000306229">
    <property type="component" value="Chromosome"/>
</dbReference>
<proteinExistence type="predicted"/>
<name>A0A5B7TTL5_9FLAO</name>